<dbReference type="Proteomes" id="UP001430755">
    <property type="component" value="Unassembled WGS sequence"/>
</dbReference>
<evidence type="ECO:0000313" key="1">
    <source>
        <dbReference type="EMBL" id="MCI2242400.1"/>
    </source>
</evidence>
<dbReference type="RefSeq" id="WP_242165630.1">
    <property type="nucleotide sequence ID" value="NZ_JAJMLW010000003.1"/>
</dbReference>
<gene>
    <name evidence="1" type="ORF">LPT13_08560</name>
</gene>
<accession>A0ABS9WIP0</accession>
<organism evidence="1 2">
    <name type="scientific">Adlercreutzia faecimuris</name>
    <dbReference type="NCBI Taxonomy" id="2897341"/>
    <lineage>
        <taxon>Bacteria</taxon>
        <taxon>Bacillati</taxon>
        <taxon>Actinomycetota</taxon>
        <taxon>Coriobacteriia</taxon>
        <taxon>Eggerthellales</taxon>
        <taxon>Eggerthellaceae</taxon>
        <taxon>Adlercreutzia</taxon>
    </lineage>
</organism>
<evidence type="ECO:0000313" key="2">
    <source>
        <dbReference type="Proteomes" id="UP001430755"/>
    </source>
</evidence>
<sequence length="109" mass="12327">MDTNVDLHDNADHRRVIEKMERYEDKIMPVLDERAAGEGLPDELARARDVVAAGDATLGDYVALADALRLYGDLFTERDRSHFAAYRELVQELFEMDEGLATPNAYDPL</sequence>
<reference evidence="1" key="1">
    <citation type="submission" date="2021-11" db="EMBL/GenBank/DDBJ databases">
        <title>A Novel Adlercreutzia Species, isolated from a Allomyrina dichotoma larva feces.</title>
        <authorList>
            <person name="Suh M.K."/>
        </authorList>
    </citation>
    <scope>NUCLEOTIDE SEQUENCE</scope>
    <source>
        <strain evidence="1">JBNU-10</strain>
    </source>
</reference>
<name>A0ABS9WIP0_9ACTN</name>
<proteinExistence type="predicted"/>
<comment type="caution">
    <text evidence="1">The sequence shown here is derived from an EMBL/GenBank/DDBJ whole genome shotgun (WGS) entry which is preliminary data.</text>
</comment>
<dbReference type="EMBL" id="JAJMLW010000003">
    <property type="protein sequence ID" value="MCI2242400.1"/>
    <property type="molecule type" value="Genomic_DNA"/>
</dbReference>
<evidence type="ECO:0008006" key="3">
    <source>
        <dbReference type="Google" id="ProtNLM"/>
    </source>
</evidence>
<keyword evidence="2" id="KW-1185">Reference proteome</keyword>
<protein>
    <recommendedName>
        <fullName evidence="3">PCRF domain-containing protein</fullName>
    </recommendedName>
</protein>